<dbReference type="InterPro" id="IPR013130">
    <property type="entry name" value="Fe3_Rdtase_TM_dom"/>
</dbReference>
<dbReference type="Pfam" id="PF01794">
    <property type="entry name" value="Ferric_reduct"/>
    <property type="match status" value="1"/>
</dbReference>
<accession>A0AA41QZM7</accession>
<comment type="caution">
    <text evidence="7">The sequence shown here is derived from an EMBL/GenBank/DDBJ whole genome shotgun (WGS) entry which is preliminary data.</text>
</comment>
<feature type="transmembrane region" description="Helical" evidence="5">
    <location>
        <begin position="146"/>
        <end position="167"/>
    </location>
</feature>
<dbReference type="RefSeq" id="WP_134534972.1">
    <property type="nucleotide sequence ID" value="NZ_JALGAR010000007.1"/>
</dbReference>
<sequence length="185" mass="19933">MNEALWALGRGTGVVSLALFTVSVLLGILNRSGRPLFALPRFSVALVHRNVALLATAFLAIHLVTLFGDSYAQLRLVDFVVPFLGAAKPFWLGLGTLAVDLMLAIVVTALLRGVIGVRVFKAVHWLTYLMWPVALLHSIGNGTDAGQAWFIAFAATCSIAVLSALGWRLSRGFVEYQNVRIGKAS</sequence>
<name>A0AA41QZM7_9MICO</name>
<feature type="transmembrane region" description="Helical" evidence="5">
    <location>
        <begin position="123"/>
        <end position="140"/>
    </location>
</feature>
<feature type="transmembrane region" description="Helical" evidence="5">
    <location>
        <begin position="90"/>
        <end position="111"/>
    </location>
</feature>
<protein>
    <submittedName>
        <fullName evidence="7">Ferric reductase-like transmembrane domain-containing protein</fullName>
    </submittedName>
</protein>
<evidence type="ECO:0000259" key="6">
    <source>
        <dbReference type="Pfam" id="PF01794"/>
    </source>
</evidence>
<evidence type="ECO:0000256" key="1">
    <source>
        <dbReference type="ARBA" id="ARBA00004141"/>
    </source>
</evidence>
<proteinExistence type="predicted"/>
<evidence type="ECO:0000256" key="4">
    <source>
        <dbReference type="ARBA" id="ARBA00023136"/>
    </source>
</evidence>
<dbReference type="EMBL" id="JALGAR010000007">
    <property type="protein sequence ID" value="MCI4659808.1"/>
    <property type="molecule type" value="Genomic_DNA"/>
</dbReference>
<evidence type="ECO:0000313" key="8">
    <source>
        <dbReference type="Proteomes" id="UP001165341"/>
    </source>
</evidence>
<dbReference type="AlphaFoldDB" id="A0AA41QZM7"/>
<keyword evidence="3 5" id="KW-1133">Transmembrane helix</keyword>
<dbReference type="Proteomes" id="UP001165341">
    <property type="component" value="Unassembled WGS sequence"/>
</dbReference>
<organism evidence="7 8">
    <name type="scientific">Cryobacterium zhongshanensis</name>
    <dbReference type="NCBI Taxonomy" id="2928153"/>
    <lineage>
        <taxon>Bacteria</taxon>
        <taxon>Bacillati</taxon>
        <taxon>Actinomycetota</taxon>
        <taxon>Actinomycetes</taxon>
        <taxon>Micrococcales</taxon>
        <taxon>Microbacteriaceae</taxon>
        <taxon>Cryobacterium</taxon>
    </lineage>
</organism>
<keyword evidence="2 5" id="KW-0812">Transmembrane</keyword>
<gene>
    <name evidence="7" type="ORF">MQH31_18530</name>
</gene>
<evidence type="ECO:0000313" key="7">
    <source>
        <dbReference type="EMBL" id="MCI4659808.1"/>
    </source>
</evidence>
<comment type="subcellular location">
    <subcellularLocation>
        <location evidence="1">Membrane</location>
        <topology evidence="1">Multi-pass membrane protein</topology>
    </subcellularLocation>
</comment>
<feature type="domain" description="Ferric oxidoreductase" evidence="6">
    <location>
        <begin position="12"/>
        <end position="134"/>
    </location>
</feature>
<keyword evidence="8" id="KW-1185">Reference proteome</keyword>
<evidence type="ECO:0000256" key="5">
    <source>
        <dbReference type="SAM" id="Phobius"/>
    </source>
</evidence>
<dbReference type="GO" id="GO:0016020">
    <property type="term" value="C:membrane"/>
    <property type="evidence" value="ECO:0007669"/>
    <property type="project" value="UniProtKB-SubCell"/>
</dbReference>
<feature type="transmembrane region" description="Helical" evidence="5">
    <location>
        <begin position="12"/>
        <end position="30"/>
    </location>
</feature>
<reference evidence="7" key="1">
    <citation type="submission" date="2022-03" db="EMBL/GenBank/DDBJ databases">
        <title>Cryobacterium sp. nov. strain ZS14-85, isolated from Antarctic soil.</title>
        <authorList>
            <person name="Li J."/>
            <person name="Niu G."/>
        </authorList>
    </citation>
    <scope>NUCLEOTIDE SEQUENCE</scope>
    <source>
        <strain evidence="7">ZS14-85</strain>
    </source>
</reference>
<evidence type="ECO:0000256" key="3">
    <source>
        <dbReference type="ARBA" id="ARBA00022989"/>
    </source>
</evidence>
<keyword evidence="4 5" id="KW-0472">Membrane</keyword>
<feature type="transmembrane region" description="Helical" evidence="5">
    <location>
        <begin position="51"/>
        <end position="70"/>
    </location>
</feature>
<evidence type="ECO:0000256" key="2">
    <source>
        <dbReference type="ARBA" id="ARBA00022692"/>
    </source>
</evidence>